<dbReference type="OrthoDB" id="652749at2759"/>
<evidence type="ECO:0000256" key="1">
    <source>
        <dbReference type="ARBA" id="ARBA00005437"/>
    </source>
</evidence>
<reference evidence="2" key="1">
    <citation type="submission" date="2022-02" db="EMBL/GenBank/DDBJ databases">
        <authorList>
            <person name="Henning P.M."/>
            <person name="McCubbin A.G."/>
            <person name="Shore J.S."/>
        </authorList>
    </citation>
    <scope>NUCLEOTIDE SEQUENCE</scope>
    <source>
        <strain evidence="2">F60SS</strain>
        <tissue evidence="2">Leaves</tissue>
    </source>
</reference>
<dbReference type="PANTHER" id="PTHR31087">
    <property type="match status" value="1"/>
</dbReference>
<dbReference type="AlphaFoldDB" id="A0A9Q0J5N5"/>
<evidence type="ECO:0008006" key="4">
    <source>
        <dbReference type="Google" id="ProtNLM"/>
    </source>
</evidence>
<comment type="similarity">
    <text evidence="1">Belongs to the LOR family.</text>
</comment>
<dbReference type="Proteomes" id="UP001141552">
    <property type="component" value="Unassembled WGS sequence"/>
</dbReference>
<name>A0A9Q0J5N5_9ROSI</name>
<protein>
    <recommendedName>
        <fullName evidence="4">Tubby C-terminal domain-containing protein</fullName>
    </recommendedName>
</protein>
<dbReference type="Gene3D" id="2.40.160.200">
    <property type="entry name" value="LURP1-related"/>
    <property type="match status" value="1"/>
</dbReference>
<dbReference type="Pfam" id="PF04525">
    <property type="entry name" value="LOR"/>
    <property type="match status" value="1"/>
</dbReference>
<keyword evidence="3" id="KW-1185">Reference proteome</keyword>
<dbReference type="InterPro" id="IPR025659">
    <property type="entry name" value="Tubby-like_C"/>
</dbReference>
<accession>A0A9Q0J5N5</accession>
<dbReference type="InterPro" id="IPR038595">
    <property type="entry name" value="LOR_sf"/>
</dbReference>
<organism evidence="2 3">
    <name type="scientific">Turnera subulata</name>
    <dbReference type="NCBI Taxonomy" id="218843"/>
    <lineage>
        <taxon>Eukaryota</taxon>
        <taxon>Viridiplantae</taxon>
        <taxon>Streptophyta</taxon>
        <taxon>Embryophyta</taxon>
        <taxon>Tracheophyta</taxon>
        <taxon>Spermatophyta</taxon>
        <taxon>Magnoliopsida</taxon>
        <taxon>eudicotyledons</taxon>
        <taxon>Gunneridae</taxon>
        <taxon>Pentapetalae</taxon>
        <taxon>rosids</taxon>
        <taxon>fabids</taxon>
        <taxon>Malpighiales</taxon>
        <taxon>Passifloraceae</taxon>
        <taxon>Turnera</taxon>
    </lineage>
</organism>
<dbReference type="SUPFAM" id="SSF54518">
    <property type="entry name" value="Tubby C-terminal domain-like"/>
    <property type="match status" value="1"/>
</dbReference>
<proteinExistence type="inferred from homology"/>
<sequence length="203" mass="22769">MGKIHPQESAPAAPSYFTSKQETFTIWMKSLVMSGKGCTVFDSTGQIVYRVDNYSGRCRNEVHLMDIKGNVLFTIHRKNKFNLFGFWEGYRSTATDSGNTKTGFLVRKTVKNLFKGSSDSPCKVIMSLDKNLPYQYKIESWASKSLCKIVNRSGEIIAEVKRKLSTCGVVLGEDVLSMVVEPAMDHSLVMGLVVVYSLINRKM</sequence>
<evidence type="ECO:0000313" key="2">
    <source>
        <dbReference type="EMBL" id="KAJ4829274.1"/>
    </source>
</evidence>
<gene>
    <name evidence="2" type="ORF">Tsubulata_050196</name>
</gene>
<dbReference type="PANTHER" id="PTHR31087:SF25">
    <property type="entry name" value="TRANSLATION INITIATION FACTOR 2B FAMILY PROTEIN, PUTATIVE, EXPRESSED-RELATED"/>
    <property type="match status" value="1"/>
</dbReference>
<dbReference type="EMBL" id="JAKUCV010005930">
    <property type="protein sequence ID" value="KAJ4829274.1"/>
    <property type="molecule type" value="Genomic_DNA"/>
</dbReference>
<dbReference type="InterPro" id="IPR007612">
    <property type="entry name" value="LOR"/>
</dbReference>
<reference evidence="2" key="2">
    <citation type="journal article" date="2023" name="Plants (Basel)">
        <title>Annotation of the Turnera subulata (Passifloraceae) Draft Genome Reveals the S-Locus Evolved after the Divergence of Turneroideae from Passifloroideae in a Stepwise Manner.</title>
        <authorList>
            <person name="Henning P.M."/>
            <person name="Roalson E.H."/>
            <person name="Mir W."/>
            <person name="McCubbin A.G."/>
            <person name="Shore J.S."/>
        </authorList>
    </citation>
    <scope>NUCLEOTIDE SEQUENCE</scope>
    <source>
        <strain evidence="2">F60SS</strain>
    </source>
</reference>
<comment type="caution">
    <text evidence="2">The sequence shown here is derived from an EMBL/GenBank/DDBJ whole genome shotgun (WGS) entry which is preliminary data.</text>
</comment>
<evidence type="ECO:0000313" key="3">
    <source>
        <dbReference type="Proteomes" id="UP001141552"/>
    </source>
</evidence>